<evidence type="ECO:0000313" key="3">
    <source>
        <dbReference type="Proteomes" id="UP000034160"/>
    </source>
</evidence>
<dbReference type="EMBL" id="LCCN01000022">
    <property type="protein sequence ID" value="KKS31107.1"/>
    <property type="molecule type" value="Genomic_DNA"/>
</dbReference>
<comment type="caution">
    <text evidence="2">The sequence shown here is derived from an EMBL/GenBank/DDBJ whole genome shotgun (WGS) entry which is preliminary data.</text>
</comment>
<feature type="chain" id="PRO_5002535462" description="Mannosyl-glycoprotein endo-beta-N-acetylglucosamidase-like domain-containing protein" evidence="1">
    <location>
        <begin position="25"/>
        <end position="163"/>
    </location>
</feature>
<evidence type="ECO:0000313" key="2">
    <source>
        <dbReference type="EMBL" id="KKS31107.1"/>
    </source>
</evidence>
<keyword evidence="1" id="KW-0732">Signal</keyword>
<dbReference type="AlphaFoldDB" id="A0A0G0Y373"/>
<accession>A0A0G0Y373</accession>
<dbReference type="Proteomes" id="UP000034160">
    <property type="component" value="Unassembled WGS sequence"/>
</dbReference>
<dbReference type="Gene3D" id="1.10.530.10">
    <property type="match status" value="1"/>
</dbReference>
<organism evidence="2 3">
    <name type="scientific">Candidatus Amesbacteria bacterium GW2011_GWA2_42_12</name>
    <dbReference type="NCBI Taxonomy" id="1618356"/>
    <lineage>
        <taxon>Bacteria</taxon>
        <taxon>Candidatus Amesiibacteriota</taxon>
    </lineage>
</organism>
<reference evidence="2 3" key="1">
    <citation type="journal article" date="2015" name="Nature">
        <title>rRNA introns, odd ribosomes, and small enigmatic genomes across a large radiation of phyla.</title>
        <authorList>
            <person name="Brown C.T."/>
            <person name="Hug L.A."/>
            <person name="Thomas B.C."/>
            <person name="Sharon I."/>
            <person name="Castelle C.J."/>
            <person name="Singh A."/>
            <person name="Wilkins M.J."/>
            <person name="Williams K.H."/>
            <person name="Banfield J.F."/>
        </authorList>
    </citation>
    <scope>NUCLEOTIDE SEQUENCE [LARGE SCALE GENOMIC DNA]</scope>
</reference>
<dbReference type="SUPFAM" id="SSF53955">
    <property type="entry name" value="Lysozyme-like"/>
    <property type="match status" value="1"/>
</dbReference>
<gene>
    <name evidence="2" type="ORF">UU93_C0022G0003</name>
</gene>
<name>A0A0G0Y373_9BACT</name>
<evidence type="ECO:0000256" key="1">
    <source>
        <dbReference type="SAM" id="SignalP"/>
    </source>
</evidence>
<evidence type="ECO:0008006" key="4">
    <source>
        <dbReference type="Google" id="ProtNLM"/>
    </source>
</evidence>
<dbReference type="STRING" id="1618356.UU93_C0022G0003"/>
<feature type="signal peptide" evidence="1">
    <location>
        <begin position="1"/>
        <end position="24"/>
    </location>
</feature>
<sequence length="163" mass="18033">MRKILVCLASVLVLILSGTTPTKASEPDLRAQQMRAILTKYSSPMIGLENILIRTAEEYGLDWTLLAAIAGTESSFGKHMPGDCINPYGWGIYGDHKLCFISFKESIEGVASGLAKKYNISSLESIAHTYNSVSTDGWIRHTRFFMNKIKTAEIPVHQLPLTL</sequence>
<dbReference type="InterPro" id="IPR023346">
    <property type="entry name" value="Lysozyme-like_dom_sf"/>
</dbReference>
<protein>
    <recommendedName>
        <fullName evidence="4">Mannosyl-glycoprotein endo-beta-N-acetylglucosamidase-like domain-containing protein</fullName>
    </recommendedName>
</protein>
<proteinExistence type="predicted"/>